<dbReference type="Proteomes" id="UP000032250">
    <property type="component" value="Unassembled WGS sequence"/>
</dbReference>
<dbReference type="PROSITE" id="PS51186">
    <property type="entry name" value="GNAT"/>
    <property type="match status" value="1"/>
</dbReference>
<evidence type="ECO:0000313" key="5">
    <source>
        <dbReference type="EMBL" id="KIS25441.1"/>
    </source>
</evidence>
<dbReference type="Pfam" id="PF13302">
    <property type="entry name" value="Acetyltransf_3"/>
    <property type="match status" value="1"/>
</dbReference>
<accession>A0A0D1C2Z3</accession>
<sequence length="314" mass="36912">MNNKFKVSIELAKGTVNEYIIKDITGISIGRIFLLELSKKNKYGCFRLNLYRDGENSNIYLNYILKDFLQYLFYKKEICKINIIINENMNTNVFIEYGFYLEGIINDSRLIDGIKTSEFLFGLDIDTFRKANLYKELSIEGKNISLKLLTPINAQELLDYYIRNERHLKNYEPTRDKTFYTLKGQRDLLMDSYKQYLNGNSLEFGIYKDEKFIGKIKISNIIMGIFKNCIVGYSIDKNFQGNGYMKEALKLLIDYTFNEIDIHRIEASTLIDNIRSQKVLEGCGFKKLGINEKYLYIDGKWQDHVTYYIVNNNI</sequence>
<dbReference type="PATRIC" id="fig|1379739.3.peg.344"/>
<evidence type="ECO:0000259" key="4">
    <source>
        <dbReference type="PROSITE" id="PS51186"/>
    </source>
</evidence>
<dbReference type="OrthoDB" id="9801656at2"/>
<proteinExistence type="inferred from homology"/>
<dbReference type="HOGENOM" id="CLU_879107_0_0_9"/>
<dbReference type="PANTHER" id="PTHR43792">
    <property type="entry name" value="GNAT FAMILY, PUTATIVE (AFU_ORTHOLOGUE AFUA_3G00765)-RELATED-RELATED"/>
    <property type="match status" value="1"/>
</dbReference>
<gene>
    <name evidence="5" type="ORF">N495_00220</name>
</gene>
<comment type="caution">
    <text evidence="5">The sequence shown here is derived from an EMBL/GenBank/DDBJ whole genome shotgun (WGS) entry which is preliminary data.</text>
</comment>
<evidence type="ECO:0000313" key="6">
    <source>
        <dbReference type="Proteomes" id="UP000032250"/>
    </source>
</evidence>
<dbReference type="GO" id="GO:0008999">
    <property type="term" value="F:protein-N-terminal-alanine acetyltransferase activity"/>
    <property type="evidence" value="ECO:0007669"/>
    <property type="project" value="TreeGrafter"/>
</dbReference>
<dbReference type="InterPro" id="IPR051531">
    <property type="entry name" value="N-acetyltransferase"/>
</dbReference>
<dbReference type="PANTHER" id="PTHR43792:SF8">
    <property type="entry name" value="[RIBOSOMAL PROTEIN US5]-ALANINE N-ACETYLTRANSFERASE"/>
    <property type="match status" value="1"/>
</dbReference>
<protein>
    <submittedName>
        <fullName evidence="5">GNAT family acetyltransferase</fullName>
    </submittedName>
</protein>
<keyword evidence="1 5" id="KW-0808">Transferase</keyword>
<dbReference type="AlphaFoldDB" id="A0A0D1C2Z3"/>
<reference evidence="5 6" key="1">
    <citation type="submission" date="2014-06" db="EMBL/GenBank/DDBJ databases">
        <title>Genome characterization of distinct group I Clostridium botulinum lineages.</title>
        <authorList>
            <person name="Giordani F."/>
            <person name="Anselmo A."/>
            <person name="Fillo S."/>
            <person name="Palozzi A.M."/>
            <person name="Fortunato A."/>
            <person name="Gentile B."/>
            <person name="Ciammaruconi A."/>
            <person name="Anniballi F."/>
            <person name="De Medici D."/>
            <person name="Lista F."/>
        </authorList>
    </citation>
    <scope>NUCLEOTIDE SEQUENCE [LARGE SCALE GENOMIC DNA]</scope>
    <source>
        <strain evidence="5 6">B2 450</strain>
    </source>
</reference>
<dbReference type="RefSeq" id="WP_003482864.1">
    <property type="nucleotide sequence ID" value="NZ_JXSU01000002.1"/>
</dbReference>
<evidence type="ECO:0000256" key="1">
    <source>
        <dbReference type="ARBA" id="ARBA00022679"/>
    </source>
</evidence>
<dbReference type="SUPFAM" id="SSF55729">
    <property type="entry name" value="Acyl-CoA N-acyltransferases (Nat)"/>
    <property type="match status" value="1"/>
</dbReference>
<organism evidence="5 6">
    <name type="scientific">Clostridium botulinum B2 450</name>
    <dbReference type="NCBI Taxonomy" id="1379739"/>
    <lineage>
        <taxon>Bacteria</taxon>
        <taxon>Bacillati</taxon>
        <taxon>Bacillota</taxon>
        <taxon>Clostridia</taxon>
        <taxon>Eubacteriales</taxon>
        <taxon>Clostridiaceae</taxon>
        <taxon>Clostridium</taxon>
    </lineage>
</organism>
<dbReference type="Gene3D" id="3.40.630.30">
    <property type="match status" value="2"/>
</dbReference>
<evidence type="ECO:0000256" key="2">
    <source>
        <dbReference type="ARBA" id="ARBA00023315"/>
    </source>
</evidence>
<dbReference type="EMBL" id="JXSU01000002">
    <property type="protein sequence ID" value="KIS25441.1"/>
    <property type="molecule type" value="Genomic_DNA"/>
</dbReference>
<feature type="domain" description="N-acetyltransferase" evidence="4">
    <location>
        <begin position="158"/>
        <end position="303"/>
    </location>
</feature>
<evidence type="ECO:0000256" key="3">
    <source>
        <dbReference type="ARBA" id="ARBA00038502"/>
    </source>
</evidence>
<dbReference type="InterPro" id="IPR016181">
    <property type="entry name" value="Acyl_CoA_acyltransferase"/>
</dbReference>
<comment type="similarity">
    <text evidence="3">Belongs to the acetyltransferase family. RimJ subfamily.</text>
</comment>
<dbReference type="InterPro" id="IPR000182">
    <property type="entry name" value="GNAT_dom"/>
</dbReference>
<name>A0A0D1C2Z3_CLOBO</name>
<dbReference type="GO" id="GO:0005737">
    <property type="term" value="C:cytoplasm"/>
    <property type="evidence" value="ECO:0007669"/>
    <property type="project" value="TreeGrafter"/>
</dbReference>
<keyword evidence="2" id="KW-0012">Acyltransferase</keyword>